<feature type="domain" description="AMP-dependent synthetase/ligase" evidence="4">
    <location>
        <begin position="12"/>
        <end position="344"/>
    </location>
</feature>
<dbReference type="InterPro" id="IPR025110">
    <property type="entry name" value="AMP-bd_C"/>
</dbReference>
<evidence type="ECO:0000259" key="4">
    <source>
        <dbReference type="Pfam" id="PF00501"/>
    </source>
</evidence>
<dbReference type="PANTHER" id="PTHR43201:SF5">
    <property type="entry name" value="MEDIUM-CHAIN ACYL-COA LIGASE ACSF2, MITOCHONDRIAL"/>
    <property type="match status" value="1"/>
</dbReference>
<dbReference type="InterPro" id="IPR000873">
    <property type="entry name" value="AMP-dep_synth/lig_dom"/>
</dbReference>
<evidence type="ECO:0000313" key="6">
    <source>
        <dbReference type="EMBL" id="MBF1129606.1"/>
    </source>
</evidence>
<dbReference type="GO" id="GO:0031956">
    <property type="term" value="F:medium-chain fatty acid-CoA ligase activity"/>
    <property type="evidence" value="ECO:0007669"/>
    <property type="project" value="TreeGrafter"/>
</dbReference>
<feature type="transmembrane region" description="Helical" evidence="3">
    <location>
        <begin position="61"/>
        <end position="81"/>
    </location>
</feature>
<comment type="caution">
    <text evidence="6">The sequence shown here is derived from an EMBL/GenBank/DDBJ whole genome shotgun (WGS) entry which is preliminary data.</text>
</comment>
<name>A0A930B8U1_9FIRM</name>
<comment type="similarity">
    <text evidence="1">Belongs to the ATP-dependent AMP-binding enzyme family.</text>
</comment>
<gene>
    <name evidence="6" type="ORF">HXL70_06120</name>
</gene>
<dbReference type="PANTHER" id="PTHR43201">
    <property type="entry name" value="ACYL-COA SYNTHETASE"/>
    <property type="match status" value="1"/>
</dbReference>
<keyword evidence="2" id="KW-0436">Ligase</keyword>
<dbReference type="PROSITE" id="PS00455">
    <property type="entry name" value="AMP_BINDING"/>
    <property type="match status" value="1"/>
</dbReference>
<dbReference type="InterPro" id="IPR042099">
    <property type="entry name" value="ANL_N_sf"/>
</dbReference>
<dbReference type="Pfam" id="PF00501">
    <property type="entry name" value="AMP-binding"/>
    <property type="match status" value="1"/>
</dbReference>
<dbReference type="Pfam" id="PF13193">
    <property type="entry name" value="AMP-binding_C"/>
    <property type="match status" value="1"/>
</dbReference>
<evidence type="ECO:0000256" key="3">
    <source>
        <dbReference type="SAM" id="Phobius"/>
    </source>
</evidence>
<feature type="transmembrane region" description="Helical" evidence="3">
    <location>
        <begin position="182"/>
        <end position="203"/>
    </location>
</feature>
<reference evidence="6" key="1">
    <citation type="submission" date="2020-04" db="EMBL/GenBank/DDBJ databases">
        <title>Deep metagenomics examines the oral microbiome during advanced dental caries in children, revealing novel taxa and co-occurrences with host molecules.</title>
        <authorList>
            <person name="Baker J.L."/>
            <person name="Morton J.T."/>
            <person name="Dinis M."/>
            <person name="Alvarez R."/>
            <person name="Tran N.C."/>
            <person name="Knight R."/>
            <person name="Edlund A."/>
        </authorList>
    </citation>
    <scope>NUCLEOTIDE SEQUENCE</scope>
    <source>
        <strain evidence="6">JCVI_32_bin.14</strain>
    </source>
</reference>
<protein>
    <submittedName>
        <fullName evidence="6">AMP-binding protein</fullName>
    </submittedName>
</protein>
<dbReference type="InterPro" id="IPR045851">
    <property type="entry name" value="AMP-bd_C_sf"/>
</dbReference>
<keyword evidence="3" id="KW-0812">Transmembrane</keyword>
<keyword evidence="3" id="KW-1133">Transmembrane helix</keyword>
<accession>A0A930B8U1</accession>
<dbReference type="EMBL" id="JABZMK010000036">
    <property type="protein sequence ID" value="MBF1129606.1"/>
    <property type="molecule type" value="Genomic_DNA"/>
</dbReference>
<dbReference type="Gene3D" id="3.30.300.30">
    <property type="match status" value="1"/>
</dbReference>
<dbReference type="Proteomes" id="UP000757890">
    <property type="component" value="Unassembled WGS sequence"/>
</dbReference>
<evidence type="ECO:0000313" key="7">
    <source>
        <dbReference type="Proteomes" id="UP000757890"/>
    </source>
</evidence>
<organism evidence="6 7">
    <name type="scientific">Dialister invisus</name>
    <dbReference type="NCBI Taxonomy" id="218538"/>
    <lineage>
        <taxon>Bacteria</taxon>
        <taxon>Bacillati</taxon>
        <taxon>Bacillota</taxon>
        <taxon>Negativicutes</taxon>
        <taxon>Veillonellales</taxon>
        <taxon>Veillonellaceae</taxon>
        <taxon>Dialister</taxon>
    </lineage>
</organism>
<dbReference type="SUPFAM" id="SSF56801">
    <property type="entry name" value="Acetyl-CoA synthetase-like"/>
    <property type="match status" value="1"/>
</dbReference>
<keyword evidence="3" id="KW-0472">Membrane</keyword>
<dbReference type="AlphaFoldDB" id="A0A930B8U1"/>
<sequence length="479" mass="53200">MFIHEIFKNADPKSLAMTGDSNVTYGQLEKAVENYRNTLHAMGIRRGDTVGLYTANRAEFVYVYMAVVSLGAIIVPINNSLVDREVDFILRDAESKLLISDMPLTVSVPFIDIHDLDYRASTENAPKAPAFPADLTEDDVCALIYTSGTTGSPKGAMITHKNQVRNVEQYTAVVRFKPEDKVLCVLPMFHCYGLTTVVLGSLYHHSTIVILRSKSPTEIINTIMKYSVTIAIMVPPLYNLLARRGEPSSMKTVHTFVSGGASLPQPVAQSFYERFGHPVQEGYGLTEASPVVSILPTAKPKYLTSGPALPGVEVKVITDKEGPYVPGTVGELVVRGDNVMKGYWKKPEETKKVLDEDGWLRTGDLVYMDADRYIYIVDRIKDLIIMNGENIYPGEVEDCIYEVEGVGECAVVGHPDPLRGQSVWAYVVMKEGFAFDEDKIRKHMVKNIASYKIPRRFIPLDALPKNATGKILKRALRDS</sequence>
<feature type="domain" description="AMP-binding enzyme C-terminal" evidence="5">
    <location>
        <begin position="395"/>
        <end position="470"/>
    </location>
</feature>
<evidence type="ECO:0000256" key="1">
    <source>
        <dbReference type="ARBA" id="ARBA00006432"/>
    </source>
</evidence>
<dbReference type="InterPro" id="IPR020845">
    <property type="entry name" value="AMP-binding_CS"/>
</dbReference>
<evidence type="ECO:0000259" key="5">
    <source>
        <dbReference type="Pfam" id="PF13193"/>
    </source>
</evidence>
<proteinExistence type="inferred from homology"/>
<evidence type="ECO:0000256" key="2">
    <source>
        <dbReference type="ARBA" id="ARBA00022598"/>
    </source>
</evidence>
<feature type="transmembrane region" description="Helical" evidence="3">
    <location>
        <begin position="223"/>
        <end position="241"/>
    </location>
</feature>
<dbReference type="Gene3D" id="3.40.50.12780">
    <property type="entry name" value="N-terminal domain of ligase-like"/>
    <property type="match status" value="1"/>
</dbReference>
<dbReference type="GO" id="GO:0006631">
    <property type="term" value="P:fatty acid metabolic process"/>
    <property type="evidence" value="ECO:0007669"/>
    <property type="project" value="TreeGrafter"/>
</dbReference>